<keyword evidence="1" id="KW-0998">Cell outer membrane</keyword>
<keyword evidence="5" id="KW-1185">Reference proteome</keyword>
<dbReference type="AlphaFoldDB" id="A0A840I538"/>
<reference evidence="4 5" key="1">
    <citation type="submission" date="2020-08" db="EMBL/GenBank/DDBJ databases">
        <title>Genomic Encyclopedia of Type Strains, Phase IV (KMG-IV): sequencing the most valuable type-strain genomes for metagenomic binning, comparative biology and taxonomic classification.</title>
        <authorList>
            <person name="Goeker M."/>
        </authorList>
    </citation>
    <scope>NUCLEOTIDE SEQUENCE [LARGE SCALE GENOMIC DNA]</scope>
    <source>
        <strain evidence="4 5">DSM 102850</strain>
    </source>
</reference>
<dbReference type="Gene3D" id="2.60.450.10">
    <property type="entry name" value="Lipopolysaccharide (LPS) transport protein A like domain"/>
    <property type="match status" value="1"/>
</dbReference>
<keyword evidence="1" id="KW-0732">Signal</keyword>
<dbReference type="HAMAP" id="MF_01411">
    <property type="entry name" value="LPS_assembly_LptD"/>
    <property type="match status" value="1"/>
</dbReference>
<comment type="subunit">
    <text evidence="1">Component of the lipopolysaccharide transport and assembly complex.</text>
</comment>
<evidence type="ECO:0000313" key="5">
    <source>
        <dbReference type="Proteomes" id="UP000563524"/>
    </source>
</evidence>
<evidence type="ECO:0000259" key="2">
    <source>
        <dbReference type="Pfam" id="PF04453"/>
    </source>
</evidence>
<dbReference type="InterPro" id="IPR020889">
    <property type="entry name" value="LipoPS_assembly_LptD"/>
</dbReference>
<protein>
    <recommendedName>
        <fullName evidence="1">LPS-assembly protein LptD</fullName>
    </recommendedName>
</protein>
<comment type="similarity">
    <text evidence="1">Belongs to the LptD family.</text>
</comment>
<keyword evidence="1" id="KW-0472">Membrane</keyword>
<sequence length="759" mass="84411" precursor="true">MAVSRIALAAAFLGLGTTAARPQDISVTAEGGETVLFRADAVVRETADGPIVATGNVRANYGGRYLTADQVIYDPRTEIVTASGNVAIYEETGEVYFADEVDLTEDLGTGVATNFSALLAGDSRLAGSSVSRQPGRNDLNNAVYTACEVCTEEGNDRTPTWQIKALRVTQDEEEKVIRFRNAFVEVLGVPIFYTPYFQIADPSVERQSGFLTPSIGTSSRRGFEAEVPYYWSISDYQDVTFSPRLMTDLGVLAKGEYRLRTHDGGVVIQPGIINPSGGDTTQLADIPDTRWHFFGNAFKELDDDWQAELDVNFVSDDLYLREYDIEPEGELRDAVDILQPDRLTSELALTRRRPDSFTDVSAITFQSLRRRDDDSYSADALPRITHQRSFGVPRIGGELSVLGNFLYLNRQTGLDTARGVLSATYEKAYTTRSGHRLRGFAQLRGDVYRFEDANLGIESCRPRSDAENAPLLDNRGRPCIGTLPREGTDDGFTTTRVLPTVGAEWSMPLVKLTDSATYIIEPRVQLALSPDKDYSRDVFNEDSQFFQFDTVTLFDWSKSSGFDQWEDGQRLNVGISGTAVYGNGVTLSGLLGQQFRVSETTAFDRDTGLGDTQSDYVGNLDLRVGSRFSFDNRFRFDKDNFTLNRAESNLRANVGRLSGNLSYLRVETQNLENVSATAGSGRRDEYLTTALAYRLTDRWTIGGNWREDLENGATTAQTLLLRYQDQCTIFTINYRFDNTTVAGLDQNRSLTFNIDFTGF</sequence>
<proteinExistence type="inferred from homology"/>
<comment type="caution">
    <text evidence="4">The sequence shown here is derived from an EMBL/GenBank/DDBJ whole genome shotgun (WGS) entry which is preliminary data.</text>
</comment>
<dbReference type="InterPro" id="IPR045659">
    <property type="entry name" value="LptD_2"/>
</dbReference>
<evidence type="ECO:0000256" key="1">
    <source>
        <dbReference type="HAMAP-Rule" id="MF_01411"/>
    </source>
</evidence>
<dbReference type="RefSeq" id="WP_183819307.1">
    <property type="nucleotide sequence ID" value="NZ_JACHOB010000006.1"/>
</dbReference>
<name>A0A840I538_9PROT</name>
<feature type="chain" id="PRO_5033170962" description="LPS-assembly protein LptD" evidence="1">
    <location>
        <begin position="23"/>
        <end position="759"/>
    </location>
</feature>
<dbReference type="Pfam" id="PF19838">
    <property type="entry name" value="LptD_2"/>
    <property type="match status" value="1"/>
</dbReference>
<dbReference type="GO" id="GO:0015920">
    <property type="term" value="P:lipopolysaccharide transport"/>
    <property type="evidence" value="ECO:0007669"/>
    <property type="project" value="InterPro"/>
</dbReference>
<dbReference type="EMBL" id="JACHOB010000006">
    <property type="protein sequence ID" value="MBB4660076.1"/>
    <property type="molecule type" value="Genomic_DNA"/>
</dbReference>
<accession>A0A840I538</accession>
<dbReference type="Pfam" id="PF04453">
    <property type="entry name" value="LptD"/>
    <property type="match status" value="1"/>
</dbReference>
<comment type="function">
    <text evidence="1">Involved in the assembly of lipopolysaccharide (LPS) at the surface of the outer membrane.</text>
</comment>
<gene>
    <name evidence="1" type="primary">lptD</name>
    <name evidence="4" type="ORF">GGQ59_002620</name>
</gene>
<dbReference type="Proteomes" id="UP000563524">
    <property type="component" value="Unassembled WGS sequence"/>
</dbReference>
<organism evidence="4 5">
    <name type="scientific">Parvularcula dongshanensis</name>
    <dbReference type="NCBI Taxonomy" id="1173995"/>
    <lineage>
        <taxon>Bacteria</taxon>
        <taxon>Pseudomonadati</taxon>
        <taxon>Pseudomonadota</taxon>
        <taxon>Alphaproteobacteria</taxon>
        <taxon>Parvularculales</taxon>
        <taxon>Parvularculaceae</taxon>
        <taxon>Parvularcula</taxon>
    </lineage>
</organism>
<feature type="domain" description="LPS-assembly protein LptD central" evidence="3">
    <location>
        <begin position="180"/>
        <end position="260"/>
    </location>
</feature>
<dbReference type="GO" id="GO:0009279">
    <property type="term" value="C:cell outer membrane"/>
    <property type="evidence" value="ECO:0007669"/>
    <property type="project" value="UniProtKB-SubCell"/>
</dbReference>
<comment type="subcellular location">
    <subcellularLocation>
        <location evidence="1">Cell outer membrane</location>
    </subcellularLocation>
</comment>
<feature type="signal peptide" evidence="1">
    <location>
        <begin position="1"/>
        <end position="22"/>
    </location>
</feature>
<dbReference type="PANTHER" id="PTHR30189:SF1">
    <property type="entry name" value="LPS-ASSEMBLY PROTEIN LPTD"/>
    <property type="match status" value="1"/>
</dbReference>
<comment type="caution">
    <text evidence="1">Lacks conserved residue(s) required for the propagation of feature annotation.</text>
</comment>
<evidence type="ECO:0000313" key="4">
    <source>
        <dbReference type="EMBL" id="MBB4660076.1"/>
    </source>
</evidence>
<dbReference type="GO" id="GO:1990351">
    <property type="term" value="C:transporter complex"/>
    <property type="evidence" value="ECO:0007669"/>
    <property type="project" value="TreeGrafter"/>
</dbReference>
<feature type="domain" description="LptD C-terminal" evidence="2">
    <location>
        <begin position="289"/>
        <end position="674"/>
    </location>
</feature>
<dbReference type="PANTHER" id="PTHR30189">
    <property type="entry name" value="LPS-ASSEMBLY PROTEIN"/>
    <property type="match status" value="1"/>
</dbReference>
<dbReference type="GO" id="GO:0043165">
    <property type="term" value="P:Gram-negative-bacterium-type cell outer membrane assembly"/>
    <property type="evidence" value="ECO:0007669"/>
    <property type="project" value="UniProtKB-UniRule"/>
</dbReference>
<dbReference type="InterPro" id="IPR007543">
    <property type="entry name" value="LptD_C"/>
</dbReference>
<evidence type="ECO:0000259" key="3">
    <source>
        <dbReference type="Pfam" id="PF19838"/>
    </source>
</evidence>
<dbReference type="InterPro" id="IPR050218">
    <property type="entry name" value="LptD"/>
</dbReference>